<name>A0A0G7ZMR9_9MOLU</name>
<dbReference type="InterPro" id="IPR007630">
    <property type="entry name" value="RNA_pol_sigma70_r4"/>
</dbReference>
<protein>
    <submittedName>
        <fullName evidence="7">| sigA / Sigma-A |:371259 Reverse</fullName>
    </submittedName>
</protein>
<dbReference type="EMBL" id="CWGI01000001">
    <property type="protein sequence ID" value="CRX36883.1"/>
    <property type="molecule type" value="Genomic_DNA"/>
</dbReference>
<accession>A0A0G7ZMR9</accession>
<keyword evidence="8" id="KW-1185">Reference proteome</keyword>
<dbReference type="InterPro" id="IPR009042">
    <property type="entry name" value="RNA_pol_sigma70_r1_2"/>
</dbReference>
<dbReference type="Pfam" id="PF04545">
    <property type="entry name" value="Sigma70_r4"/>
    <property type="match status" value="1"/>
</dbReference>
<evidence type="ECO:0000256" key="2">
    <source>
        <dbReference type="ARBA" id="ARBA00023015"/>
    </source>
</evidence>
<dbReference type="InterPro" id="IPR007627">
    <property type="entry name" value="RNA_pol_sigma70_r2"/>
</dbReference>
<dbReference type="NCBIfam" id="TIGR02937">
    <property type="entry name" value="sigma70-ECF"/>
    <property type="match status" value="1"/>
</dbReference>
<comment type="similarity">
    <text evidence="1">Belongs to the sigma-70 factor family.</text>
</comment>
<evidence type="ECO:0000256" key="5">
    <source>
        <dbReference type="ARBA" id="ARBA00023163"/>
    </source>
</evidence>
<reference evidence="8" key="1">
    <citation type="submission" date="2015-05" db="EMBL/GenBank/DDBJ databases">
        <authorList>
            <person name="Collingro A."/>
        </authorList>
    </citation>
    <scope>NUCLEOTIDE SEQUENCE [LARGE SCALE GENOMIC DNA]</scope>
    <source>
        <strain evidence="8">Ps</strain>
    </source>
</reference>
<dbReference type="PRINTS" id="PR00046">
    <property type="entry name" value="SIGMA70FCT"/>
</dbReference>
<dbReference type="Proteomes" id="UP000242141">
    <property type="component" value="Unassembled WGS sequence"/>
</dbReference>
<dbReference type="SUPFAM" id="SSF88946">
    <property type="entry name" value="Sigma2 domain of RNA polymerase sigma factors"/>
    <property type="match status" value="1"/>
</dbReference>
<evidence type="ECO:0000313" key="7">
    <source>
        <dbReference type="EMBL" id="CRX36883.1"/>
    </source>
</evidence>
<dbReference type="InterPro" id="IPR036388">
    <property type="entry name" value="WH-like_DNA-bd_sf"/>
</dbReference>
<dbReference type="AlphaFoldDB" id="A0A0G7ZMR9"/>
<dbReference type="GO" id="GO:0016987">
    <property type="term" value="F:sigma factor activity"/>
    <property type="evidence" value="ECO:0007669"/>
    <property type="project" value="UniProtKB-KW"/>
</dbReference>
<dbReference type="InterPro" id="IPR007624">
    <property type="entry name" value="RNA_pol_sigma70_r3"/>
</dbReference>
<dbReference type="PANTHER" id="PTHR30603:SF60">
    <property type="entry name" value="RNA POLYMERASE SIGMA FACTOR RPOD"/>
    <property type="match status" value="1"/>
</dbReference>
<dbReference type="InterPro" id="IPR000943">
    <property type="entry name" value="RNA_pol_sigma70"/>
</dbReference>
<keyword evidence="4" id="KW-0238">DNA-binding</keyword>
<dbReference type="SUPFAM" id="SSF88659">
    <property type="entry name" value="Sigma3 and sigma4 domains of RNA polymerase sigma factors"/>
    <property type="match status" value="2"/>
</dbReference>
<keyword evidence="5" id="KW-0804">Transcription</keyword>
<dbReference type="PROSITE" id="PS00716">
    <property type="entry name" value="SIGMA70_2"/>
    <property type="match status" value="1"/>
</dbReference>
<dbReference type="InterPro" id="IPR014284">
    <property type="entry name" value="RNA_pol_sigma-70_dom"/>
</dbReference>
<evidence type="ECO:0000256" key="1">
    <source>
        <dbReference type="ARBA" id="ARBA00007788"/>
    </source>
</evidence>
<dbReference type="InterPro" id="IPR013325">
    <property type="entry name" value="RNA_pol_sigma_r2"/>
</dbReference>
<keyword evidence="2" id="KW-0805">Transcription regulation</keyword>
<dbReference type="Pfam" id="PF04542">
    <property type="entry name" value="Sigma70_r2"/>
    <property type="match status" value="1"/>
</dbReference>
<evidence type="ECO:0000256" key="3">
    <source>
        <dbReference type="ARBA" id="ARBA00023082"/>
    </source>
</evidence>
<organism evidence="7 8">
    <name type="scientific">Candidatus Hepatoplasma crinochetorum</name>
    <dbReference type="NCBI Taxonomy" id="295596"/>
    <lineage>
        <taxon>Bacteria</taxon>
        <taxon>Bacillati</taxon>
        <taxon>Mycoplasmatota</taxon>
        <taxon>Mollicutes</taxon>
        <taxon>Candidatus Hepatoplasmataceae</taxon>
        <taxon>Candidatus Hepatoplasma</taxon>
    </lineage>
</organism>
<dbReference type="InterPro" id="IPR050239">
    <property type="entry name" value="Sigma-70_RNA_pol_init_factors"/>
</dbReference>
<dbReference type="PANTHER" id="PTHR30603">
    <property type="entry name" value="RNA POLYMERASE SIGMA FACTOR RPO"/>
    <property type="match status" value="1"/>
</dbReference>
<dbReference type="Pfam" id="PF04539">
    <property type="entry name" value="Sigma70_r3"/>
    <property type="match status" value="1"/>
</dbReference>
<gene>
    <name evidence="7" type="ORF">HEPPS_00820</name>
</gene>
<keyword evidence="3" id="KW-0731">Sigma factor</keyword>
<evidence type="ECO:0000259" key="6">
    <source>
        <dbReference type="PROSITE" id="PS00716"/>
    </source>
</evidence>
<dbReference type="InterPro" id="IPR013324">
    <property type="entry name" value="RNA_pol_sigma_r3/r4-like"/>
</dbReference>
<evidence type="ECO:0000313" key="8">
    <source>
        <dbReference type="Proteomes" id="UP000242141"/>
    </source>
</evidence>
<evidence type="ECO:0000256" key="4">
    <source>
        <dbReference type="ARBA" id="ARBA00023125"/>
    </source>
</evidence>
<proteinExistence type="inferred from homology"/>
<dbReference type="GO" id="GO:0006352">
    <property type="term" value="P:DNA-templated transcription initiation"/>
    <property type="evidence" value="ECO:0007669"/>
    <property type="project" value="InterPro"/>
</dbReference>
<feature type="domain" description="RNA polymerase sigma-70" evidence="6">
    <location>
        <begin position="436"/>
        <end position="462"/>
    </location>
</feature>
<dbReference type="GO" id="GO:0003677">
    <property type="term" value="F:DNA binding"/>
    <property type="evidence" value="ECO:0007669"/>
    <property type="project" value="UniProtKB-KW"/>
</dbReference>
<sequence>MTDKKVKKGKITKKVANKMTKKELREHLDYNNIKYGSNDSKDDLIEYSTKIAYYRNKNISISNEDEQSEENFINQSEKLNTKLYDEYKTIFNALEKLKKRLKKDHLTQNEIYNFLDKNKINLDEKETNDFFELLIERGVIGRETEDDKTLEIDDFFDENTEEITEERINYSDSELNNNLSEPNDHIKWYMRWVGKYGDLLTSDQEIELLKQMENGLKKNASKEEQIEGEEARKRIINHNLRLVINIAKKYKGRGLPFADLISEGNNGLIRAINKFEYKKGYKISTYATWWIRQAITRAIADQARSVRIPVHMVETINKLSKITRELTQEYGRKPTDKEISKAMNNEISPDKINQIRLLNIDPSSLDKSIGSDGESFLYDFIEDKRVIAPDDYAKSKEIIHKINEILPKYLNKREIEVIMLRNGLIKGSEEINQRKTLEEIGEMFGVTRERIRQIESKAMKKLKDKAKKDLEHFKEY</sequence>
<dbReference type="Pfam" id="PF00140">
    <property type="entry name" value="Sigma70_r1_2"/>
    <property type="match status" value="1"/>
</dbReference>
<dbReference type="Gene3D" id="1.10.10.10">
    <property type="entry name" value="Winged helix-like DNA-binding domain superfamily/Winged helix DNA-binding domain"/>
    <property type="match status" value="2"/>
</dbReference>
<dbReference type="Gene3D" id="1.10.601.10">
    <property type="entry name" value="RNA Polymerase Primary Sigma Factor"/>
    <property type="match status" value="1"/>
</dbReference>